<evidence type="ECO:0000256" key="6">
    <source>
        <dbReference type="ARBA" id="ARBA00022801"/>
    </source>
</evidence>
<comment type="similarity">
    <text evidence="2">Belongs to the glycosyl hydrolase 17 family.</text>
</comment>
<keyword evidence="5 11" id="KW-0732">Signal</keyword>
<dbReference type="GO" id="GO:0042973">
    <property type="term" value="F:glucan endo-1,3-beta-D-glucosidase activity"/>
    <property type="evidence" value="ECO:0007669"/>
    <property type="project" value="TreeGrafter"/>
</dbReference>
<keyword evidence="8" id="KW-0326">Glycosidase</keyword>
<proteinExistence type="inferred from homology"/>
<evidence type="ECO:0000313" key="15">
    <source>
        <dbReference type="Proteomes" id="UP001302367"/>
    </source>
</evidence>
<evidence type="ECO:0000256" key="11">
    <source>
        <dbReference type="SAM" id="SignalP"/>
    </source>
</evidence>
<keyword evidence="4" id="KW-0964">Secreted</keyword>
<dbReference type="SUPFAM" id="SSF51445">
    <property type="entry name" value="(Trans)glycosidases"/>
    <property type="match status" value="1"/>
</dbReference>
<evidence type="ECO:0000256" key="7">
    <source>
        <dbReference type="ARBA" id="ARBA00023180"/>
    </source>
</evidence>
<evidence type="ECO:0000256" key="3">
    <source>
        <dbReference type="ARBA" id="ARBA00022512"/>
    </source>
</evidence>
<keyword evidence="3" id="KW-0134">Cell wall</keyword>
<evidence type="ECO:0000313" key="14">
    <source>
        <dbReference type="Proteomes" id="UP000230605"/>
    </source>
</evidence>
<keyword evidence="15" id="KW-1185">Reference proteome</keyword>
<feature type="signal peptide" evidence="11">
    <location>
        <begin position="1"/>
        <end position="16"/>
    </location>
</feature>
<keyword evidence="6" id="KW-0378">Hydrolase</keyword>
<organism evidence="12 14">
    <name type="scientific">Cercospora beticola</name>
    <name type="common">Sugarbeet leaf spot fungus</name>
    <dbReference type="NCBI Taxonomy" id="122368"/>
    <lineage>
        <taxon>Eukaryota</taxon>
        <taxon>Fungi</taxon>
        <taxon>Dikarya</taxon>
        <taxon>Ascomycota</taxon>
        <taxon>Pezizomycotina</taxon>
        <taxon>Dothideomycetes</taxon>
        <taxon>Dothideomycetidae</taxon>
        <taxon>Mycosphaerellales</taxon>
        <taxon>Mycosphaerellaceae</taxon>
        <taxon>Cercospora</taxon>
    </lineage>
</organism>
<evidence type="ECO:0000256" key="4">
    <source>
        <dbReference type="ARBA" id="ARBA00022525"/>
    </source>
</evidence>
<dbReference type="InterPro" id="IPR050732">
    <property type="entry name" value="Beta-glucan_modifiers"/>
</dbReference>
<dbReference type="PRINTS" id="PR01217">
    <property type="entry name" value="PRICHEXTENSN"/>
</dbReference>
<keyword evidence="7" id="KW-0325">Glycoprotein</keyword>
<evidence type="ECO:0000256" key="9">
    <source>
        <dbReference type="ARBA" id="ARBA00023316"/>
    </source>
</evidence>
<evidence type="ECO:0000256" key="10">
    <source>
        <dbReference type="SAM" id="MobiDB-lite"/>
    </source>
</evidence>
<name>A0A2G5HGC0_CERBT</name>
<keyword evidence="9" id="KW-0961">Cell wall biogenesis/degradation</keyword>
<dbReference type="Gene3D" id="3.20.20.80">
    <property type="entry name" value="Glycosidases"/>
    <property type="match status" value="1"/>
</dbReference>
<evidence type="ECO:0000256" key="2">
    <source>
        <dbReference type="ARBA" id="ARBA00008773"/>
    </source>
</evidence>
<dbReference type="OrthoDB" id="941679at2759"/>
<dbReference type="InterPro" id="IPR017853">
    <property type="entry name" value="GH"/>
</dbReference>
<dbReference type="GO" id="GO:0009986">
    <property type="term" value="C:cell surface"/>
    <property type="evidence" value="ECO:0007669"/>
    <property type="project" value="TreeGrafter"/>
</dbReference>
<accession>A0A2G5HGC0</accession>
<dbReference type="EMBL" id="CP134190">
    <property type="protein sequence ID" value="WPB05712.1"/>
    <property type="molecule type" value="Genomic_DNA"/>
</dbReference>
<dbReference type="Proteomes" id="UP000230605">
    <property type="component" value="Chromosome 7"/>
</dbReference>
<dbReference type="PANTHER" id="PTHR16631">
    <property type="entry name" value="GLUCAN 1,3-BETA-GLUCOSIDASE"/>
    <property type="match status" value="1"/>
</dbReference>
<evidence type="ECO:0000313" key="13">
    <source>
        <dbReference type="EMBL" id="WPB05712.1"/>
    </source>
</evidence>
<comment type="subcellular location">
    <subcellularLocation>
        <location evidence="1">Secreted</location>
        <location evidence="1">Cell wall</location>
    </subcellularLocation>
</comment>
<feature type="chain" id="PRO_5013633369" evidence="11">
    <location>
        <begin position="17"/>
        <end position="397"/>
    </location>
</feature>
<evidence type="ECO:0000313" key="12">
    <source>
        <dbReference type="EMBL" id="PIA91590.1"/>
    </source>
</evidence>
<dbReference type="AlphaFoldDB" id="A0A2G5HGC0"/>
<sequence>MKAGLLVAALAATATAQLHRRGHRHARRENPVAYHEEVQVVTETAKHVVYVDSNGNPIVEPAKTPAPAPPAYQAPPAPPAYQAPPAPAPPAYQAPPAPPAYQAPPAPAPAPAAPKPEAPKEAPKPAAPKPEAPKDYKPSSGGGQGIVYSPYNNDKSCKNQDQVNADFEKLGDYKLVRIYGCDCDQVNTVHKAATAKGMKVFIGIFDINQVQSDVEKIVAVANGDWSWVDTVSVGNELVNNGAASVDAVVGAVNAARSQLRGAGYQGPVVIVDTFVAMIANPAICEASDYAAANCHAFFDGGKTADQAADFVAEQAERVKQACGGKKTVITETGWPWNGATNGAAVPSKENQAKVINGLKSKFSENIYLFTAFDDLWKDNFAGSHGAECHWGFIEHSA</sequence>
<protein>
    <submittedName>
        <fullName evidence="12">Cell surface mannoprotein MP65</fullName>
    </submittedName>
</protein>
<dbReference type="EMBL" id="LKMD01000106">
    <property type="protein sequence ID" value="PIA91590.1"/>
    <property type="molecule type" value="Genomic_DNA"/>
</dbReference>
<feature type="region of interest" description="Disordered" evidence="10">
    <location>
        <begin position="60"/>
        <end position="155"/>
    </location>
</feature>
<evidence type="ECO:0000256" key="5">
    <source>
        <dbReference type="ARBA" id="ARBA00022729"/>
    </source>
</evidence>
<reference evidence="13 15" key="2">
    <citation type="submission" date="2023-09" db="EMBL/GenBank/DDBJ databases">
        <title>Complete-Gapless Cercospora beticola genome.</title>
        <authorList>
            <person name="Wyatt N.A."/>
            <person name="Spanner R.E."/>
            <person name="Bolton M.D."/>
        </authorList>
    </citation>
    <scope>NUCLEOTIDE SEQUENCE [LARGE SCALE GENOMIC DNA]</scope>
    <source>
        <strain evidence="13">Cb09-40</strain>
    </source>
</reference>
<dbReference type="Proteomes" id="UP001302367">
    <property type="component" value="Chromosome 7"/>
</dbReference>
<dbReference type="PANTHER" id="PTHR16631:SF14">
    <property type="entry name" value="FAMILY 17 GLUCOSIDASE SCW10-RELATED"/>
    <property type="match status" value="1"/>
</dbReference>
<dbReference type="GO" id="GO:0005576">
    <property type="term" value="C:extracellular region"/>
    <property type="evidence" value="ECO:0007669"/>
    <property type="project" value="TreeGrafter"/>
</dbReference>
<evidence type="ECO:0000256" key="8">
    <source>
        <dbReference type="ARBA" id="ARBA00023295"/>
    </source>
</evidence>
<gene>
    <name evidence="12" type="ORF">CB0940_09939</name>
    <name evidence="13" type="ORF">RHO25_010366</name>
</gene>
<reference evidence="12 14" key="1">
    <citation type="submission" date="2015-10" db="EMBL/GenBank/DDBJ databases">
        <title>The cercosporin biosynthetic gene cluster was horizontally transferred to several fungal lineages and shown to be expanded in Cercospora beticola based on microsynteny with recipient genomes.</title>
        <authorList>
            <person name="De Jonge R."/>
            <person name="Ebert M.K."/>
            <person name="Suttle J.C."/>
            <person name="Jurick Ii W.M."/>
            <person name="Secor G.A."/>
            <person name="Thomma B.P."/>
            <person name="Van De Peer Y."/>
            <person name="Bolton M.D."/>
        </authorList>
    </citation>
    <scope>NUCLEOTIDE SEQUENCE [LARGE SCALE GENOMIC DNA]</scope>
    <source>
        <strain evidence="12 14">09-40</strain>
    </source>
</reference>
<dbReference type="GO" id="GO:0009277">
    <property type="term" value="C:fungal-type cell wall"/>
    <property type="evidence" value="ECO:0007669"/>
    <property type="project" value="UniProtKB-ARBA"/>
</dbReference>
<dbReference type="FunFam" id="3.20.20.80:FF:000111">
    <property type="entry name" value="Soluble cell wall protein"/>
    <property type="match status" value="1"/>
</dbReference>
<dbReference type="GO" id="GO:0071555">
    <property type="term" value="P:cell wall organization"/>
    <property type="evidence" value="ECO:0007669"/>
    <property type="project" value="UniProtKB-KW"/>
</dbReference>
<feature type="compositionally biased region" description="Pro residues" evidence="10">
    <location>
        <begin position="64"/>
        <end position="116"/>
    </location>
</feature>
<evidence type="ECO:0000256" key="1">
    <source>
        <dbReference type="ARBA" id="ARBA00004191"/>
    </source>
</evidence>